<dbReference type="InterPro" id="IPR029454">
    <property type="entry name" value="ODR-4-like"/>
</dbReference>
<dbReference type="GO" id="GO:0008104">
    <property type="term" value="P:intracellular protein localization"/>
    <property type="evidence" value="ECO:0007669"/>
    <property type="project" value="TreeGrafter"/>
</dbReference>
<dbReference type="PANTHER" id="PTHR33966">
    <property type="entry name" value="PROTEIN ODR-4 HOMOLOG"/>
    <property type="match status" value="1"/>
</dbReference>
<evidence type="ECO:0000256" key="3">
    <source>
        <dbReference type="ARBA" id="ARBA00022692"/>
    </source>
</evidence>
<proteinExistence type="inferred from homology"/>
<keyword evidence="5 6" id="KW-0472">Membrane</keyword>
<dbReference type="OrthoDB" id="21458at2759"/>
<evidence type="ECO:0000256" key="6">
    <source>
        <dbReference type="SAM" id="Phobius"/>
    </source>
</evidence>
<sequence length="403" mass="43518">MSKPRLCLADGGVAAQLKATNEFEIGLLIGQISPDKKSGRDLILTSVPTPPEEEDVKMIKLQDVSVEWMIAHAKQIFGWLPGGIDCVGMYIVSDEDPKAFVPKLQVHLNALRSAKKQVHWLHSLDIKEENVLYVVVRSPSRDLSAFFAPDARSMPSPVEIQWQASPLDPLAKFTASIELHEIFASTSCGSVMTALTDRIGLHVAKVEEALAIHGEDDGTVIFLTQPDDTLPPVDTPGVVQVHGGISCVAYVASSTTPKKHVLARAAHYLKQDYLKSLSIRLDLIRDNLTTETPTTLPLARRAAFPWTSIANHSTGFDGLLHLIPDDDLSHAYTNACELLTASSRNGMAPAAVWIEAEAASAAPVATEADGRALTHTSNGPPVSLFLCLAILVVALVVHIFDLV</sequence>
<protein>
    <submittedName>
        <fullName evidence="8">Aste57867_15564 protein</fullName>
    </submittedName>
</protein>
<evidence type="ECO:0000256" key="5">
    <source>
        <dbReference type="ARBA" id="ARBA00023136"/>
    </source>
</evidence>
<dbReference type="GO" id="GO:0016020">
    <property type="term" value="C:membrane"/>
    <property type="evidence" value="ECO:0007669"/>
    <property type="project" value="UniProtKB-SubCell"/>
</dbReference>
<dbReference type="EMBL" id="VJMH01005688">
    <property type="protein sequence ID" value="KAF0693467.1"/>
    <property type="molecule type" value="Genomic_DNA"/>
</dbReference>
<reference evidence="7" key="2">
    <citation type="submission" date="2019-06" db="EMBL/GenBank/DDBJ databases">
        <title>Genomics analysis of Aphanomyces spp. identifies a new class of oomycete effector associated with host adaptation.</title>
        <authorList>
            <person name="Gaulin E."/>
        </authorList>
    </citation>
    <scope>NUCLEOTIDE SEQUENCE</scope>
    <source>
        <strain evidence="7">CBS 578.67</strain>
    </source>
</reference>
<name>A0A485L3F2_9STRA</name>
<evidence type="ECO:0000313" key="7">
    <source>
        <dbReference type="EMBL" id="KAF0693467.1"/>
    </source>
</evidence>
<dbReference type="Proteomes" id="UP000332933">
    <property type="component" value="Unassembled WGS sequence"/>
</dbReference>
<organism evidence="8 9">
    <name type="scientific">Aphanomyces stellatus</name>
    <dbReference type="NCBI Taxonomy" id="120398"/>
    <lineage>
        <taxon>Eukaryota</taxon>
        <taxon>Sar</taxon>
        <taxon>Stramenopiles</taxon>
        <taxon>Oomycota</taxon>
        <taxon>Saprolegniomycetes</taxon>
        <taxon>Saprolegniales</taxon>
        <taxon>Verrucalvaceae</taxon>
        <taxon>Aphanomyces</taxon>
    </lineage>
</organism>
<dbReference type="GO" id="GO:0012505">
    <property type="term" value="C:endomembrane system"/>
    <property type="evidence" value="ECO:0007669"/>
    <property type="project" value="TreeGrafter"/>
</dbReference>
<keyword evidence="3 6" id="KW-0812">Transmembrane</keyword>
<evidence type="ECO:0000313" key="9">
    <source>
        <dbReference type="Proteomes" id="UP000332933"/>
    </source>
</evidence>
<comment type="subcellular location">
    <subcellularLocation>
        <location evidence="1">Membrane</location>
    </subcellularLocation>
</comment>
<dbReference type="AlphaFoldDB" id="A0A485L3F2"/>
<dbReference type="PANTHER" id="PTHR33966:SF1">
    <property type="entry name" value="PROTEIN ODR-4 HOMOLOG"/>
    <property type="match status" value="1"/>
</dbReference>
<evidence type="ECO:0000313" key="8">
    <source>
        <dbReference type="EMBL" id="VFT92366.1"/>
    </source>
</evidence>
<dbReference type="Pfam" id="PF14778">
    <property type="entry name" value="ODR4-like"/>
    <property type="match status" value="2"/>
</dbReference>
<evidence type="ECO:0000256" key="4">
    <source>
        <dbReference type="ARBA" id="ARBA00022989"/>
    </source>
</evidence>
<keyword evidence="9" id="KW-1185">Reference proteome</keyword>
<dbReference type="EMBL" id="CAADRA010005709">
    <property type="protein sequence ID" value="VFT92366.1"/>
    <property type="molecule type" value="Genomic_DNA"/>
</dbReference>
<keyword evidence="4 6" id="KW-1133">Transmembrane helix</keyword>
<comment type="similarity">
    <text evidence="2">Belongs to the ODR-4 family.</text>
</comment>
<evidence type="ECO:0000256" key="1">
    <source>
        <dbReference type="ARBA" id="ARBA00004370"/>
    </source>
</evidence>
<reference evidence="8 9" key="1">
    <citation type="submission" date="2019-03" db="EMBL/GenBank/DDBJ databases">
        <authorList>
            <person name="Gaulin E."/>
            <person name="Dumas B."/>
        </authorList>
    </citation>
    <scope>NUCLEOTIDE SEQUENCE [LARGE SCALE GENOMIC DNA]</scope>
    <source>
        <strain evidence="8">CBS 568.67</strain>
    </source>
</reference>
<evidence type="ECO:0000256" key="2">
    <source>
        <dbReference type="ARBA" id="ARBA00010131"/>
    </source>
</evidence>
<gene>
    <name evidence="8" type="primary">Aste57867_15564</name>
    <name evidence="7" type="ORF">As57867_015508</name>
    <name evidence="8" type="ORF">ASTE57867_15564</name>
</gene>
<accession>A0A485L3F2</accession>
<feature type="transmembrane region" description="Helical" evidence="6">
    <location>
        <begin position="382"/>
        <end position="400"/>
    </location>
</feature>